<accession>A0A8C5JL14</accession>
<sequence length="209" mass="23133">LPGREGEGESTNVTDHGLWIRQCHKSWPLDPPMSQIVASGSTNVTNRGLWIHQCHKLWPLEPLCHKSWTLDSQYHRSWPLDPPCHKSWSLDPPCHRSWPSMLLLSTGQPASTKGICSAQLLTHRPCCQHTPKSNTFTPCRGTSGLRAAFLQLSQGITQFLDTNRTLPAQVPSSTCPGKQEGSAISLCYARASPPWKGRPPANTGTKERL</sequence>
<protein>
    <submittedName>
        <fullName evidence="1">Uncharacterized protein</fullName>
    </submittedName>
</protein>
<reference evidence="1" key="2">
    <citation type="submission" date="2025-09" db="UniProtKB">
        <authorList>
            <consortium name="Ensembl"/>
        </authorList>
    </citation>
    <scope>IDENTIFICATION</scope>
</reference>
<dbReference type="OMA" id="CYARASP"/>
<organism evidence="1 2">
    <name type="scientific">Junco hyemalis</name>
    <name type="common">Dark-eyed junco</name>
    <dbReference type="NCBI Taxonomy" id="40217"/>
    <lineage>
        <taxon>Eukaryota</taxon>
        <taxon>Metazoa</taxon>
        <taxon>Chordata</taxon>
        <taxon>Craniata</taxon>
        <taxon>Vertebrata</taxon>
        <taxon>Euteleostomi</taxon>
        <taxon>Archelosauria</taxon>
        <taxon>Archosauria</taxon>
        <taxon>Dinosauria</taxon>
        <taxon>Saurischia</taxon>
        <taxon>Theropoda</taxon>
        <taxon>Coelurosauria</taxon>
        <taxon>Aves</taxon>
        <taxon>Neognathae</taxon>
        <taxon>Neoaves</taxon>
        <taxon>Telluraves</taxon>
        <taxon>Australaves</taxon>
        <taxon>Passeriformes</taxon>
        <taxon>Passerellidae</taxon>
        <taxon>Junco</taxon>
    </lineage>
</organism>
<keyword evidence="2" id="KW-1185">Reference proteome</keyword>
<evidence type="ECO:0000313" key="1">
    <source>
        <dbReference type="Ensembl" id="ENSJHYP00000020889.1"/>
    </source>
</evidence>
<dbReference type="Proteomes" id="UP000694408">
    <property type="component" value="Unplaced"/>
</dbReference>
<evidence type="ECO:0000313" key="2">
    <source>
        <dbReference type="Proteomes" id="UP000694408"/>
    </source>
</evidence>
<reference evidence="1" key="1">
    <citation type="submission" date="2025-08" db="UniProtKB">
        <authorList>
            <consortium name="Ensembl"/>
        </authorList>
    </citation>
    <scope>IDENTIFICATION</scope>
</reference>
<name>A0A8C5JL14_JUNHY</name>
<dbReference type="Ensembl" id="ENSJHYT00000025174.1">
    <property type="protein sequence ID" value="ENSJHYP00000020889.1"/>
    <property type="gene ID" value="ENSJHYG00000015801.1"/>
</dbReference>
<dbReference type="AlphaFoldDB" id="A0A8C5JL14"/>
<proteinExistence type="predicted"/>